<dbReference type="EMBL" id="JBBKAM010000004">
    <property type="protein sequence ID" value="MEJ8645711.1"/>
    <property type="molecule type" value="Genomic_DNA"/>
</dbReference>
<feature type="region of interest" description="Disordered" evidence="1">
    <location>
        <begin position="172"/>
        <end position="238"/>
    </location>
</feature>
<comment type="caution">
    <text evidence="2">The sequence shown here is derived from an EMBL/GenBank/DDBJ whole genome shotgun (WGS) entry which is preliminary data.</text>
</comment>
<name>A0ABU8UDX8_9ACTN</name>
<evidence type="ECO:0000256" key="1">
    <source>
        <dbReference type="SAM" id="MobiDB-lite"/>
    </source>
</evidence>
<keyword evidence="3" id="KW-1185">Reference proteome</keyword>
<dbReference type="Proteomes" id="UP001382904">
    <property type="component" value="Unassembled WGS sequence"/>
</dbReference>
<reference evidence="2 3" key="1">
    <citation type="submission" date="2024-03" db="EMBL/GenBank/DDBJ databases">
        <title>Novel Streptomyces species of biotechnological and ecological value are a feature of Machair soil.</title>
        <authorList>
            <person name="Prole J.R."/>
            <person name="Goodfellow M."/>
            <person name="Allenby N."/>
            <person name="Ward A.C."/>
        </authorList>
    </citation>
    <scope>NUCLEOTIDE SEQUENCE [LARGE SCALE GENOMIC DNA]</scope>
    <source>
        <strain evidence="2 3">MS1.HAVA.3</strain>
    </source>
</reference>
<feature type="compositionally biased region" description="Basic and acidic residues" evidence="1">
    <location>
        <begin position="183"/>
        <end position="192"/>
    </location>
</feature>
<protein>
    <submittedName>
        <fullName evidence="2">Uncharacterized protein</fullName>
    </submittedName>
</protein>
<sequence>MGTSQPAEFHRMTFDATETARLHQLHQPVPGQERMADSLRVHHLVVLIGPKGSGREQTGRVLLADRCGSDRLSVLHGEEARLTHALIERNGSRLRQGHGVLVKVGTRSPSQEELGLLRMSARERGAYVVLIVEDARTDPGDVGPYAVHHTRPQLAAVLEAHLKAELAEHRAQCTEPGGCTRGRTQEFTRRVLADPGWTGRSPPPPRFTGSPVSPGTSSRACTDPRKPSTPSSTRPTAT</sequence>
<feature type="compositionally biased region" description="Polar residues" evidence="1">
    <location>
        <begin position="210"/>
        <end position="220"/>
    </location>
</feature>
<accession>A0ABU8UDX8</accession>
<evidence type="ECO:0000313" key="3">
    <source>
        <dbReference type="Proteomes" id="UP001382904"/>
    </source>
</evidence>
<proteinExistence type="predicted"/>
<evidence type="ECO:0000313" key="2">
    <source>
        <dbReference type="EMBL" id="MEJ8645711.1"/>
    </source>
</evidence>
<gene>
    <name evidence="2" type="ORF">WKI68_39855</name>
</gene>
<feature type="compositionally biased region" description="Low complexity" evidence="1">
    <location>
        <begin position="228"/>
        <end position="238"/>
    </location>
</feature>
<organism evidence="2 3">
    <name type="scientific">Streptomyces caledonius</name>
    <dbReference type="NCBI Taxonomy" id="3134107"/>
    <lineage>
        <taxon>Bacteria</taxon>
        <taxon>Bacillati</taxon>
        <taxon>Actinomycetota</taxon>
        <taxon>Actinomycetes</taxon>
        <taxon>Kitasatosporales</taxon>
        <taxon>Streptomycetaceae</taxon>
        <taxon>Streptomyces</taxon>
    </lineage>
</organism>